<dbReference type="AlphaFoldDB" id="A0A917M2V3"/>
<evidence type="ECO:0000313" key="3">
    <source>
        <dbReference type="Proteomes" id="UP000600247"/>
    </source>
</evidence>
<protein>
    <recommendedName>
        <fullName evidence="1">YhfM-like domain-containing protein</fullName>
    </recommendedName>
</protein>
<feature type="domain" description="YhfM-like" evidence="1">
    <location>
        <begin position="44"/>
        <end position="130"/>
    </location>
</feature>
<evidence type="ECO:0000313" key="2">
    <source>
        <dbReference type="EMBL" id="GGG75766.1"/>
    </source>
</evidence>
<reference evidence="2 3" key="1">
    <citation type="journal article" date="2014" name="Int. J. Syst. Evol. Microbiol.">
        <title>Complete genome sequence of Corynebacterium casei LMG S-19264T (=DSM 44701T), isolated from a smear-ripened cheese.</title>
        <authorList>
            <consortium name="US DOE Joint Genome Institute (JGI-PGF)"/>
            <person name="Walter F."/>
            <person name="Albersmeier A."/>
            <person name="Kalinowski J."/>
            <person name="Ruckert C."/>
        </authorList>
    </citation>
    <scope>NUCLEOTIDE SEQUENCE [LARGE SCALE GENOMIC DNA]</scope>
    <source>
        <strain evidence="2 3">CGMCC 1.15286</strain>
    </source>
</reference>
<dbReference type="EMBL" id="BMHY01000006">
    <property type="protein sequence ID" value="GGG75766.1"/>
    <property type="molecule type" value="Genomic_DNA"/>
</dbReference>
<dbReference type="InterPro" id="IPR058780">
    <property type="entry name" value="YhfM-like_dom"/>
</dbReference>
<accession>A0A917M2V3</accession>
<dbReference type="RefSeq" id="WP_188890494.1">
    <property type="nucleotide sequence ID" value="NZ_BMHY01000006.1"/>
</dbReference>
<comment type="caution">
    <text evidence="2">The sequence shown here is derived from an EMBL/GenBank/DDBJ whole genome shotgun (WGS) entry which is preliminary data.</text>
</comment>
<dbReference type="Proteomes" id="UP000600247">
    <property type="component" value="Unassembled WGS sequence"/>
</dbReference>
<proteinExistence type="predicted"/>
<name>A0A917M2V3_9BACL</name>
<organism evidence="2 3">
    <name type="scientific">Paenibacillus radicis</name>
    <name type="common">ex Gao et al. 2016</name>
    <dbReference type="NCBI Taxonomy" id="1737354"/>
    <lineage>
        <taxon>Bacteria</taxon>
        <taxon>Bacillati</taxon>
        <taxon>Bacillota</taxon>
        <taxon>Bacilli</taxon>
        <taxon>Bacillales</taxon>
        <taxon>Paenibacillaceae</taxon>
        <taxon>Paenibacillus</taxon>
    </lineage>
</organism>
<sequence length="145" mass="16009">MKKGLLISLIVIIAAAIVIGIQSFRISVNEVVLERLDGLTDTERGVEEQWTLQDRKTIKAFAYAERFASKNKGDYDIASPPYQFKLGGEPYLLWIYPSTSLALIQKPGESAATYTLSRSSSAKLKRIIEKQDGHFGEKPSSANSG</sequence>
<evidence type="ECO:0000259" key="1">
    <source>
        <dbReference type="Pfam" id="PF26353"/>
    </source>
</evidence>
<dbReference type="Pfam" id="PF26353">
    <property type="entry name" value="YhfM"/>
    <property type="match status" value="1"/>
</dbReference>
<keyword evidence="3" id="KW-1185">Reference proteome</keyword>
<gene>
    <name evidence="2" type="ORF">GCM10010918_35170</name>
</gene>